<reference evidence="5 6" key="1">
    <citation type="submission" date="2019-03" db="EMBL/GenBank/DDBJ databases">
        <title>Deep-cultivation of Planctomycetes and their phenomic and genomic characterization uncovers novel biology.</title>
        <authorList>
            <person name="Wiegand S."/>
            <person name="Jogler M."/>
            <person name="Boedeker C."/>
            <person name="Pinto D."/>
            <person name="Vollmers J."/>
            <person name="Rivas-Marin E."/>
            <person name="Kohn T."/>
            <person name="Peeters S.H."/>
            <person name="Heuer A."/>
            <person name="Rast P."/>
            <person name="Oberbeckmann S."/>
            <person name="Bunk B."/>
            <person name="Jeske O."/>
            <person name="Meyerdierks A."/>
            <person name="Storesund J.E."/>
            <person name="Kallscheuer N."/>
            <person name="Luecker S."/>
            <person name="Lage O.M."/>
            <person name="Pohl T."/>
            <person name="Merkel B.J."/>
            <person name="Hornburger P."/>
            <person name="Mueller R.-W."/>
            <person name="Bruemmer F."/>
            <person name="Labrenz M."/>
            <person name="Spormann A.M."/>
            <person name="Op den Camp H."/>
            <person name="Overmann J."/>
            <person name="Amann R."/>
            <person name="Jetten M.S.M."/>
            <person name="Mascher T."/>
            <person name="Medema M.H."/>
            <person name="Devos D.P."/>
            <person name="Kaster A.-K."/>
            <person name="Ovreas L."/>
            <person name="Rohde M."/>
            <person name="Galperin M.Y."/>
            <person name="Jogler C."/>
        </authorList>
    </citation>
    <scope>NUCLEOTIDE SEQUENCE [LARGE SCALE GENOMIC DNA]</scope>
    <source>
        <strain evidence="5 6">Enr10</strain>
    </source>
</reference>
<dbReference type="RefSeq" id="WP_197997261.1">
    <property type="nucleotide sequence ID" value="NZ_CP037421.1"/>
</dbReference>
<dbReference type="AlphaFoldDB" id="A0A517Q9K5"/>
<keyword evidence="6" id="KW-1185">Reference proteome</keyword>
<feature type="domain" description="TauD/TfdA-like" evidence="4">
    <location>
        <begin position="57"/>
        <end position="313"/>
    </location>
</feature>
<dbReference type="PANTHER" id="PTHR10696:SF56">
    <property type="entry name" value="TAUD_TFDA-LIKE DOMAIN-CONTAINING PROTEIN"/>
    <property type="match status" value="1"/>
</dbReference>
<keyword evidence="3" id="KW-0045">Antibiotic biosynthesis</keyword>
<evidence type="ECO:0000256" key="3">
    <source>
        <dbReference type="ARBA" id="ARBA00023194"/>
    </source>
</evidence>
<accession>A0A517Q9K5</accession>
<keyword evidence="5" id="KW-0223">Dioxygenase</keyword>
<evidence type="ECO:0000256" key="1">
    <source>
        <dbReference type="ARBA" id="ARBA00001954"/>
    </source>
</evidence>
<evidence type="ECO:0000259" key="4">
    <source>
        <dbReference type="Pfam" id="PF02668"/>
    </source>
</evidence>
<evidence type="ECO:0000256" key="2">
    <source>
        <dbReference type="ARBA" id="ARBA00023002"/>
    </source>
</evidence>
<dbReference type="Pfam" id="PF02668">
    <property type="entry name" value="TauD"/>
    <property type="match status" value="1"/>
</dbReference>
<dbReference type="GO" id="GO:0017000">
    <property type="term" value="P:antibiotic biosynthetic process"/>
    <property type="evidence" value="ECO:0007669"/>
    <property type="project" value="UniProtKB-KW"/>
</dbReference>
<dbReference type="GO" id="GO:0016706">
    <property type="term" value="F:2-oxoglutarate-dependent dioxygenase activity"/>
    <property type="evidence" value="ECO:0007669"/>
    <property type="project" value="UniProtKB-ARBA"/>
</dbReference>
<dbReference type="EMBL" id="CP037421">
    <property type="protein sequence ID" value="QDT28312.1"/>
    <property type="molecule type" value="Genomic_DNA"/>
</dbReference>
<evidence type="ECO:0000313" key="6">
    <source>
        <dbReference type="Proteomes" id="UP000315647"/>
    </source>
</evidence>
<proteinExistence type="predicted"/>
<dbReference type="SUPFAM" id="SSF51197">
    <property type="entry name" value="Clavaminate synthase-like"/>
    <property type="match status" value="1"/>
</dbReference>
<gene>
    <name evidence="5" type="ORF">Enr10x_36540</name>
</gene>
<keyword evidence="2" id="KW-0560">Oxidoreductase</keyword>
<dbReference type="Gene3D" id="3.60.130.10">
    <property type="entry name" value="Clavaminate synthase-like"/>
    <property type="match status" value="1"/>
</dbReference>
<protein>
    <submittedName>
        <fullName evidence="5">Taurine catabolism dioxygenase TauD, TfdA family</fullName>
    </submittedName>
</protein>
<comment type="cofactor">
    <cofactor evidence="1">
        <name>Fe(2+)</name>
        <dbReference type="ChEBI" id="CHEBI:29033"/>
    </cofactor>
</comment>
<dbReference type="Proteomes" id="UP000315647">
    <property type="component" value="Chromosome"/>
</dbReference>
<dbReference type="InterPro" id="IPR003819">
    <property type="entry name" value="TauD/TfdA-like"/>
</dbReference>
<name>A0A517Q9K5_9PLAN</name>
<sequence length="348" mass="39261">MSDQSTAPDLPPAFEIPAAWKGEELFSRDDWLIHLDQNQLEELKAAVESISAENLSQDEITPERFPLPGVSPLLQQAQHQLEHGSGACQIKRIPVEDYSPAEREALFWLISSHLGTPVSQSATGEKLFHVRDEGFKVGQAQARGPNTRKRLSFHTDRCDVIGFLCIQQALSGGNNQLVSSVSLFNEMRQRWPELTRTLMQPFYYLRHNVDTGNQKPFCRQPIFSVQEGHFAGSFLRVLIERAYASPDLPDMTPEQKQAMDQLEALAETPEMSVTFSQDPGDMLFLNNWVTFHRRDEFTDAEEPELKRHLLRVWLSVPNSRPLDPLFADNYGNTAAGSIRGGMPASTSR</sequence>
<dbReference type="InterPro" id="IPR050411">
    <property type="entry name" value="AlphaKG_dependent_hydroxylases"/>
</dbReference>
<dbReference type="InterPro" id="IPR042098">
    <property type="entry name" value="TauD-like_sf"/>
</dbReference>
<evidence type="ECO:0000313" key="5">
    <source>
        <dbReference type="EMBL" id="QDT28312.1"/>
    </source>
</evidence>
<organism evidence="5 6">
    <name type="scientific">Gimesia panareensis</name>
    <dbReference type="NCBI Taxonomy" id="2527978"/>
    <lineage>
        <taxon>Bacteria</taxon>
        <taxon>Pseudomonadati</taxon>
        <taxon>Planctomycetota</taxon>
        <taxon>Planctomycetia</taxon>
        <taxon>Planctomycetales</taxon>
        <taxon>Planctomycetaceae</taxon>
        <taxon>Gimesia</taxon>
    </lineage>
</organism>
<dbReference type="PANTHER" id="PTHR10696">
    <property type="entry name" value="GAMMA-BUTYROBETAINE HYDROXYLASE-RELATED"/>
    <property type="match status" value="1"/>
</dbReference>